<organism evidence="2">
    <name type="scientific">uncultured marine group II/III euryarchaeote AD1000_108_A02</name>
    <dbReference type="NCBI Taxonomy" id="1457715"/>
    <lineage>
        <taxon>Archaea</taxon>
        <taxon>Methanobacteriati</taxon>
        <taxon>Methanobacteriota</taxon>
        <taxon>environmental samples</taxon>
    </lineage>
</organism>
<dbReference type="AlphaFoldDB" id="A0A075FN51"/>
<protein>
    <submittedName>
        <fullName evidence="2">Orotate phosphoribosyltransferase-like protein (PyrE)</fullName>
        <ecNumber evidence="2">2.4.2.10</ecNumber>
    </submittedName>
</protein>
<dbReference type="SUPFAM" id="SSF53271">
    <property type="entry name" value="PRTase-like"/>
    <property type="match status" value="1"/>
</dbReference>
<dbReference type="EMBL" id="KF900329">
    <property type="protein sequence ID" value="AIE91147.1"/>
    <property type="molecule type" value="Genomic_DNA"/>
</dbReference>
<gene>
    <name evidence="2" type="primary">pyrE</name>
</gene>
<dbReference type="GO" id="GO:0004588">
    <property type="term" value="F:orotate phosphoribosyltransferase activity"/>
    <property type="evidence" value="ECO:0007669"/>
    <property type="project" value="UniProtKB-EC"/>
</dbReference>
<sequence length="193" mass="20631">MPLSIEELRGKVETFRNKGLNTQQIADELSLSQTTIQWLSSSGVATEDRPSDIQVGWRSIAVRAGRIEAASYIFVDIIEEEIGDEVDAIVGISLNGIAFAQAIAGQMDLDLSISRSINEDEGGHLSEVFAGVTGKSVVVVDDVLSSGTTMSKTIRNLRSAGADVKLCMVLANKSNNNELEGVPLRGLVRVVSV</sequence>
<evidence type="ECO:0000259" key="1">
    <source>
        <dbReference type="Pfam" id="PF00156"/>
    </source>
</evidence>
<dbReference type="CDD" id="cd06223">
    <property type="entry name" value="PRTases_typeI"/>
    <property type="match status" value="1"/>
</dbReference>
<dbReference type="EC" id="2.4.2.10" evidence="2"/>
<dbReference type="GO" id="GO:0006222">
    <property type="term" value="P:UMP biosynthetic process"/>
    <property type="evidence" value="ECO:0007669"/>
    <property type="project" value="TreeGrafter"/>
</dbReference>
<dbReference type="GO" id="GO:0019856">
    <property type="term" value="P:pyrimidine nucleobase biosynthetic process"/>
    <property type="evidence" value="ECO:0007669"/>
    <property type="project" value="TreeGrafter"/>
</dbReference>
<dbReference type="Gene3D" id="3.40.50.2020">
    <property type="match status" value="1"/>
</dbReference>
<dbReference type="InterPro" id="IPR029057">
    <property type="entry name" value="PRTase-like"/>
</dbReference>
<reference evidence="2" key="1">
    <citation type="journal article" date="2014" name="Genome Biol. Evol.">
        <title>Pangenome evidence for extensive interdomain horizontal transfer affecting lineage core and shell genes in uncultured planktonic thaumarchaeota and euryarchaeota.</title>
        <authorList>
            <person name="Deschamps P."/>
            <person name="Zivanovic Y."/>
            <person name="Moreira D."/>
            <person name="Rodriguez-Valera F."/>
            <person name="Lopez-Garcia P."/>
        </authorList>
    </citation>
    <scope>NUCLEOTIDE SEQUENCE</scope>
</reference>
<proteinExistence type="predicted"/>
<dbReference type="PANTHER" id="PTHR19278:SF41">
    <property type="entry name" value="PYRE-LIKE PROTEIN"/>
    <property type="match status" value="1"/>
</dbReference>
<accession>A0A075FN51</accession>
<keyword evidence="2" id="KW-0808">Transferase</keyword>
<keyword evidence="2" id="KW-0328">Glycosyltransferase</keyword>
<name>A0A075FN51_9EURY</name>
<dbReference type="InterPro" id="IPR000836">
    <property type="entry name" value="PRTase_dom"/>
</dbReference>
<dbReference type="Pfam" id="PF00156">
    <property type="entry name" value="Pribosyltran"/>
    <property type="match status" value="1"/>
</dbReference>
<feature type="domain" description="Phosphoribosyltransferase" evidence="1">
    <location>
        <begin position="73"/>
        <end position="180"/>
    </location>
</feature>
<dbReference type="PANTHER" id="PTHR19278">
    <property type="entry name" value="OROTATE PHOSPHORIBOSYLTRANSFERASE"/>
    <property type="match status" value="1"/>
</dbReference>
<dbReference type="NCBIfam" id="NF002620">
    <property type="entry name" value="PRK02277.1"/>
    <property type="match status" value="1"/>
</dbReference>
<evidence type="ECO:0000313" key="2">
    <source>
        <dbReference type="EMBL" id="AIE91147.1"/>
    </source>
</evidence>